<organism evidence="10 11">
    <name type="scientific">Caldiarchaeum subterraneum</name>
    <dbReference type="NCBI Taxonomy" id="311458"/>
    <lineage>
        <taxon>Archaea</taxon>
        <taxon>Nitrososphaerota</taxon>
        <taxon>Candidatus Caldarchaeales</taxon>
        <taxon>Candidatus Caldarchaeaceae</taxon>
        <taxon>Candidatus Caldarchaeum</taxon>
    </lineage>
</organism>
<dbReference type="PANTHER" id="PTHR32044">
    <property type="entry name" value="GLUCOMANNAN 4-BETA-MANNOSYLTRANSFERASE 9"/>
    <property type="match status" value="1"/>
</dbReference>
<keyword evidence="4 9" id="KW-0812">Transmembrane</keyword>
<feature type="transmembrane region" description="Helical" evidence="9">
    <location>
        <begin position="317"/>
        <end position="334"/>
    </location>
</feature>
<dbReference type="Gene3D" id="3.90.550.10">
    <property type="entry name" value="Spore Coat Polysaccharide Biosynthesis Protein SpsA, Chain A"/>
    <property type="match status" value="1"/>
</dbReference>
<feature type="transmembrane region" description="Helical" evidence="9">
    <location>
        <begin position="433"/>
        <end position="453"/>
    </location>
</feature>
<dbReference type="AlphaFoldDB" id="A0A832ZZC3"/>
<feature type="transmembrane region" description="Helical" evidence="9">
    <location>
        <begin position="493"/>
        <end position="515"/>
    </location>
</feature>
<dbReference type="InterPro" id="IPR029044">
    <property type="entry name" value="Nucleotide-diphossugar_trans"/>
</dbReference>
<feature type="transmembrane region" description="Helical" evidence="9">
    <location>
        <begin position="460"/>
        <end position="481"/>
    </location>
</feature>
<evidence type="ECO:0000256" key="6">
    <source>
        <dbReference type="ARBA" id="ARBA00023034"/>
    </source>
</evidence>
<dbReference type="SUPFAM" id="SSF53448">
    <property type="entry name" value="Nucleotide-diphospho-sugar transferases"/>
    <property type="match status" value="1"/>
</dbReference>
<evidence type="ECO:0000256" key="4">
    <source>
        <dbReference type="ARBA" id="ARBA00022692"/>
    </source>
</evidence>
<feature type="transmembrane region" description="Helical" evidence="9">
    <location>
        <begin position="340"/>
        <end position="358"/>
    </location>
</feature>
<evidence type="ECO:0000256" key="9">
    <source>
        <dbReference type="SAM" id="Phobius"/>
    </source>
</evidence>
<dbReference type="Proteomes" id="UP000608579">
    <property type="component" value="Unassembled WGS sequence"/>
</dbReference>
<feature type="transmembrane region" description="Helical" evidence="9">
    <location>
        <begin position="379"/>
        <end position="401"/>
    </location>
</feature>
<keyword evidence="6" id="KW-0333">Golgi apparatus</keyword>
<dbReference type="Pfam" id="PF13641">
    <property type="entry name" value="Glyco_tranf_2_3"/>
    <property type="match status" value="1"/>
</dbReference>
<keyword evidence="3 10" id="KW-0808">Transferase</keyword>
<evidence type="ECO:0000256" key="7">
    <source>
        <dbReference type="ARBA" id="ARBA00023136"/>
    </source>
</evidence>
<keyword evidence="5 9" id="KW-1133">Transmembrane helix</keyword>
<dbReference type="GO" id="GO:0016757">
    <property type="term" value="F:glycosyltransferase activity"/>
    <property type="evidence" value="ECO:0007669"/>
    <property type="project" value="UniProtKB-KW"/>
</dbReference>
<dbReference type="GO" id="GO:0071555">
    <property type="term" value="P:cell wall organization"/>
    <property type="evidence" value="ECO:0007669"/>
    <property type="project" value="UniProtKB-KW"/>
</dbReference>
<evidence type="ECO:0000256" key="5">
    <source>
        <dbReference type="ARBA" id="ARBA00022989"/>
    </source>
</evidence>
<dbReference type="EMBL" id="DQVM01000116">
    <property type="protein sequence ID" value="HIQ30136.1"/>
    <property type="molecule type" value="Genomic_DNA"/>
</dbReference>
<evidence type="ECO:0000313" key="11">
    <source>
        <dbReference type="Proteomes" id="UP000608579"/>
    </source>
</evidence>
<comment type="caution">
    <text evidence="10">The sequence shown here is derived from an EMBL/GenBank/DDBJ whole genome shotgun (WGS) entry which is preliminary data.</text>
</comment>
<name>A0A832ZZC3_CALS0</name>
<dbReference type="FunFam" id="3.90.550.10:FF:000057">
    <property type="entry name" value="Glycosyltransferase-like protein, family 2"/>
    <property type="match status" value="1"/>
</dbReference>
<reference evidence="10" key="1">
    <citation type="journal article" date="2020" name="ISME J.">
        <title>Gammaproteobacteria mediating utilization of methyl-, sulfur- and petroleum organic compounds in deep ocean hydrothermal plumes.</title>
        <authorList>
            <person name="Zhou Z."/>
            <person name="Liu Y."/>
            <person name="Pan J."/>
            <person name="Cron B.R."/>
            <person name="Toner B.M."/>
            <person name="Anantharaman K."/>
            <person name="Breier J.A."/>
            <person name="Dick G.J."/>
            <person name="Li M."/>
        </authorList>
    </citation>
    <scope>NUCLEOTIDE SEQUENCE</scope>
    <source>
        <strain evidence="10">SZUA-1515</strain>
    </source>
</reference>
<sequence length="642" mass="72327">MSFLQLSVVALFLGISALLPLHTFAYIHLLLKASRYKLPSAKKDKDWERAPFVSVHLPIYNEKYVIERLLRSACSFDYPKDRYEVIVVDDSTDETPQICKAVIEQIKKEGFSNIKYIRRKERKDFKAGALQEALLNSRGEFIAIFDADFIPPKDFLKQTLRFFTSDDVGLVQARWGHLNRDYSTLTAAQALSLDLHFKVEQAGRYSGGFFLNFNGTAGVWRRRCIEDAGGWRPSLAEDLDLSYRAQLKGWRIVYVDSLEAPAELPIQANAARRQQYRWAYGSIQTAMNYLPAVLSSKISLVRKIHAVIHLTRHLPQLLLLAQVMLIPLVIRIGVPTRLETMVWWILLYPISITVFMLLSSYKFLKKAYSSLSRFLKDTAALLIFGTGVSVNNAIALIHAMFSRHLSFQRTPKFGIIGRGGDWKGKDYALPLDYYSIFDIVIGIYALYATLVAFYQRAYSFIPVTSLVAVSLIFMGLLTIYHSKPRNKKINNTFYTTLIYTTPLIIAALFFSAYTFNAYAISKAMGEIERALVAVNPEEVITRIKNAADLIPSGGNPVWLFPTPASDLGLIKKDLLTLHSRLTTAVAEGDYYTIHAVLEDTNYALSSIQIQLNNLQPFTLITLAGLAAATAVTALIIINIIRG</sequence>
<keyword evidence="2" id="KW-0328">Glycosyltransferase</keyword>
<keyword evidence="8" id="KW-0961">Cell wall biogenesis/degradation</keyword>
<evidence type="ECO:0000256" key="8">
    <source>
        <dbReference type="ARBA" id="ARBA00023316"/>
    </source>
</evidence>
<evidence type="ECO:0000256" key="3">
    <source>
        <dbReference type="ARBA" id="ARBA00022679"/>
    </source>
</evidence>
<feature type="transmembrane region" description="Helical" evidence="9">
    <location>
        <begin position="6"/>
        <end position="31"/>
    </location>
</feature>
<comment type="subcellular location">
    <subcellularLocation>
        <location evidence="1">Golgi apparatus membrane</location>
        <topology evidence="1">Multi-pass membrane protein</topology>
    </subcellularLocation>
</comment>
<protein>
    <submittedName>
        <fullName evidence="10">Glycosyltransferase</fullName>
    </submittedName>
</protein>
<evidence type="ECO:0000256" key="2">
    <source>
        <dbReference type="ARBA" id="ARBA00022676"/>
    </source>
</evidence>
<evidence type="ECO:0000256" key="1">
    <source>
        <dbReference type="ARBA" id="ARBA00004653"/>
    </source>
</evidence>
<keyword evidence="7 9" id="KW-0472">Membrane</keyword>
<accession>A0A832ZZC3</accession>
<feature type="transmembrane region" description="Helical" evidence="9">
    <location>
        <begin position="617"/>
        <end position="640"/>
    </location>
</feature>
<gene>
    <name evidence="10" type="ORF">EYH45_06195</name>
</gene>
<evidence type="ECO:0000313" key="10">
    <source>
        <dbReference type="EMBL" id="HIQ30136.1"/>
    </source>
</evidence>
<dbReference type="PANTHER" id="PTHR32044:SF80">
    <property type="entry name" value="XYLOGLUCAN GLYCOSYLTRANSFERASE 2-RELATED"/>
    <property type="match status" value="1"/>
</dbReference>
<proteinExistence type="predicted"/>